<dbReference type="PIRSF" id="PIRSF000376">
    <property type="entry name" value="AcCoA_decarb_gamma"/>
    <property type="match status" value="1"/>
</dbReference>
<feature type="binding site" evidence="7">
    <location>
        <position position="21"/>
    </location>
    <ligand>
        <name>[4Fe-4S] cluster</name>
        <dbReference type="ChEBI" id="CHEBI:49883"/>
    </ligand>
</feature>
<dbReference type="SUPFAM" id="SSF51717">
    <property type="entry name" value="Dihydropteroate synthetase-like"/>
    <property type="match status" value="1"/>
</dbReference>
<dbReference type="Pfam" id="PF03599">
    <property type="entry name" value="CdhD"/>
    <property type="match status" value="1"/>
</dbReference>
<reference evidence="9 10" key="1">
    <citation type="journal article" date="2016" name="Nat. Commun.">
        <title>Thousands of microbial genomes shed light on interconnected biogeochemical processes in an aquifer system.</title>
        <authorList>
            <person name="Anantharaman K."/>
            <person name="Brown C.T."/>
            <person name="Hug L.A."/>
            <person name="Sharon I."/>
            <person name="Castelle C.J."/>
            <person name="Probst A.J."/>
            <person name="Thomas B.C."/>
            <person name="Singh A."/>
            <person name="Wilkins M.J."/>
            <person name="Karaoz U."/>
            <person name="Brodie E.L."/>
            <person name="Williams K.H."/>
            <person name="Hubbard S.S."/>
            <person name="Banfield J.F."/>
        </authorList>
    </citation>
    <scope>NUCLEOTIDE SEQUENCE [LARGE SCALE GENOMIC DNA]</scope>
    <source>
        <strain evidence="10">RBG_16_55_9</strain>
    </source>
</reference>
<evidence type="ECO:0000256" key="3">
    <source>
        <dbReference type="ARBA" id="ARBA00023004"/>
    </source>
</evidence>
<dbReference type="GO" id="GO:0046356">
    <property type="term" value="P:acetyl-CoA catabolic process"/>
    <property type="evidence" value="ECO:0007669"/>
    <property type="project" value="InterPro"/>
</dbReference>
<keyword evidence="3 7" id="KW-0408">Iron</keyword>
<dbReference type="NCBIfam" id="NF003195">
    <property type="entry name" value="PRK04165.1"/>
    <property type="match status" value="1"/>
</dbReference>
<feature type="domain" description="4Fe-4S" evidence="8">
    <location>
        <begin position="1"/>
        <end position="60"/>
    </location>
</feature>
<sequence length="445" mass="48131">MAKLTGIEIYKQLPKTNCGDCNFPTCMAFAMQVAAKKVGLEQCPHVSAAGKAALSEAQAPPMRTVTIGAGDRAIKVGGETVLFRHDEKFHHQTVIAIRVRDDLSESDFTQRLEKINQLQFVRVGQKIAVNAIAIEQTNSGKFTAAVTLAKEKSSLALILISPDPHALKAALEVCADRRPLLYAATSENLNELAALAKQFNCPLTVQGKTLEELAELTQQIKALGVEELVLNPQIQGMAEGLTKLTLIRRLALEKLFRPLGYPVMIAVHAHDPFEEAAQASACICKYASLVVMEGLESWQLLPILTARQNIYTDPQVPNAVEAKLYKVGEPGPQSPVLVTTNFALTYFTVEGEVENSRVPAYIAVVDTGGLGVLNAYADDKLTAEGIVKAVKSYAIMDQVAHKKLVIPGLVAVLKGEIEDEGGWEVLVGPEEAAGLPAYLRNDWKG</sequence>
<dbReference type="AlphaFoldDB" id="A0A1F5UTI2"/>
<evidence type="ECO:0000313" key="10">
    <source>
        <dbReference type="Proteomes" id="UP000179157"/>
    </source>
</evidence>
<comment type="caution">
    <text evidence="9">The sequence shown here is derived from an EMBL/GenBank/DDBJ whole genome shotgun (WGS) entry which is preliminary data.</text>
</comment>
<dbReference type="InterPro" id="IPR016041">
    <property type="entry name" value="Ac-CoA_synth_d_su_TIM-brl"/>
</dbReference>
<dbReference type="Gene3D" id="3.20.20.20">
    <property type="entry name" value="Dihydropteroate synthase-like"/>
    <property type="match status" value="1"/>
</dbReference>
<keyword evidence="5" id="KW-0170">Cobalt</keyword>
<dbReference type="GO" id="GO:0005506">
    <property type="term" value="F:iron ion binding"/>
    <property type="evidence" value="ECO:0007669"/>
    <property type="project" value="InterPro"/>
</dbReference>
<feature type="binding site" evidence="6">
    <location>
        <begin position="369"/>
        <end position="372"/>
    </location>
    <ligand>
        <name>5-methoxybenzimidazolylcob(I)amide</name>
        <dbReference type="ChEBI" id="CHEBI:157765"/>
    </ligand>
</feature>
<dbReference type="STRING" id="1817864.A2Z21_00405"/>
<keyword evidence="1 7" id="KW-0004">4Fe-4S</keyword>
<keyword evidence="2 7" id="KW-0479">Metal-binding</keyword>
<feature type="binding site" evidence="7">
    <location>
        <position position="18"/>
    </location>
    <ligand>
        <name>[4Fe-4S] cluster</name>
        <dbReference type="ChEBI" id="CHEBI:49883"/>
    </ligand>
</feature>
<feature type="binding site" evidence="6">
    <location>
        <position position="432"/>
    </location>
    <ligand>
        <name>5-methoxybenzimidazolylcob(I)amide</name>
        <dbReference type="ChEBI" id="CHEBI:157765"/>
    </ligand>
</feature>
<organism evidence="9 10">
    <name type="scientific">Fraserbacteria sp. (strain RBG_16_55_9)</name>
    <dbReference type="NCBI Taxonomy" id="1817864"/>
    <lineage>
        <taxon>Bacteria</taxon>
        <taxon>Candidatus Fraseribacteriota</taxon>
    </lineage>
</organism>
<gene>
    <name evidence="9" type="ORF">A2Z21_00405</name>
</gene>
<feature type="binding site" evidence="7">
    <location>
        <position position="26"/>
    </location>
    <ligand>
        <name>[4Fe-4S] cluster</name>
        <dbReference type="ChEBI" id="CHEBI:49883"/>
    </ligand>
</feature>
<dbReference type="PANTHER" id="PTHR36214:SF3">
    <property type="entry name" value="ACETYL-COA DECARBONYLASE_SYNTHASE COMPLEX SUBUNIT GAMMA"/>
    <property type="match status" value="1"/>
</dbReference>
<dbReference type="InterPro" id="IPR051069">
    <property type="entry name" value="ACDS_complex_subunit"/>
</dbReference>
<evidence type="ECO:0000256" key="4">
    <source>
        <dbReference type="ARBA" id="ARBA00023014"/>
    </source>
</evidence>
<evidence type="ECO:0000256" key="2">
    <source>
        <dbReference type="ARBA" id="ARBA00022723"/>
    </source>
</evidence>
<evidence type="ECO:0000259" key="8">
    <source>
        <dbReference type="PROSITE" id="PS51656"/>
    </source>
</evidence>
<dbReference type="InterPro" id="IPR016218">
    <property type="entry name" value="AcylCoA_decarb/synth_gsu"/>
</dbReference>
<dbReference type="Pfam" id="PF04060">
    <property type="entry name" value="FeS"/>
    <property type="match status" value="1"/>
</dbReference>
<feature type="binding site" evidence="6">
    <location>
        <position position="339"/>
    </location>
    <ligand>
        <name>5-methoxybenzimidazolylcob(I)amide</name>
        <dbReference type="ChEBI" id="CHEBI:157765"/>
    </ligand>
</feature>
<keyword evidence="4 7" id="KW-0411">Iron-sulfur</keyword>
<dbReference type="GO" id="GO:0008168">
    <property type="term" value="F:methyltransferase activity"/>
    <property type="evidence" value="ECO:0007669"/>
    <property type="project" value="InterPro"/>
</dbReference>
<dbReference type="PANTHER" id="PTHR36214">
    <property type="match status" value="1"/>
</dbReference>
<dbReference type="Gene3D" id="3.40.50.11600">
    <property type="match status" value="1"/>
</dbReference>
<evidence type="ECO:0000256" key="7">
    <source>
        <dbReference type="PIRSR" id="PIRSR000376-2"/>
    </source>
</evidence>
<protein>
    <submittedName>
        <fullName evidence="9">Acetyl-CoA decarbonylase/synthase complex subunit gamma</fullName>
    </submittedName>
</protein>
<dbReference type="EMBL" id="MFGX01000080">
    <property type="protein sequence ID" value="OGF54456.1"/>
    <property type="molecule type" value="Genomic_DNA"/>
</dbReference>
<evidence type="ECO:0000256" key="1">
    <source>
        <dbReference type="ARBA" id="ARBA00022485"/>
    </source>
</evidence>
<evidence type="ECO:0000256" key="6">
    <source>
        <dbReference type="PIRSR" id="PIRSR000376-1"/>
    </source>
</evidence>
<dbReference type="PROSITE" id="PS51656">
    <property type="entry name" value="4FE4S"/>
    <property type="match status" value="1"/>
</dbReference>
<proteinExistence type="predicted"/>
<dbReference type="GO" id="GO:0051539">
    <property type="term" value="F:4 iron, 4 sulfur cluster binding"/>
    <property type="evidence" value="ECO:0007669"/>
    <property type="project" value="UniProtKB-KW"/>
</dbReference>
<name>A0A1F5UTI2_FRAXR</name>
<evidence type="ECO:0000256" key="5">
    <source>
        <dbReference type="ARBA" id="ARBA00023285"/>
    </source>
</evidence>
<feature type="binding site" evidence="7">
    <location>
        <position position="43"/>
    </location>
    <ligand>
        <name>[4Fe-4S] cluster</name>
        <dbReference type="ChEBI" id="CHEBI:49883"/>
    </ligand>
</feature>
<dbReference type="InterPro" id="IPR011005">
    <property type="entry name" value="Dihydropteroate_synth-like_sf"/>
</dbReference>
<dbReference type="Proteomes" id="UP000179157">
    <property type="component" value="Unassembled WGS sequence"/>
</dbReference>
<feature type="binding site" evidence="6">
    <location>
        <position position="345"/>
    </location>
    <ligand>
        <name>5-methoxybenzimidazolylcob(I)amide</name>
        <dbReference type="ChEBI" id="CHEBI:157765"/>
    </ligand>
</feature>
<dbReference type="InterPro" id="IPR007202">
    <property type="entry name" value="4Fe-4S_dom"/>
</dbReference>
<accession>A0A1F5UTI2</accession>
<evidence type="ECO:0000313" key="9">
    <source>
        <dbReference type="EMBL" id="OGF54456.1"/>
    </source>
</evidence>